<dbReference type="Proteomes" id="UP001057402">
    <property type="component" value="Chromosome 3"/>
</dbReference>
<organism evidence="1 2">
    <name type="scientific">Melastoma candidum</name>
    <dbReference type="NCBI Taxonomy" id="119954"/>
    <lineage>
        <taxon>Eukaryota</taxon>
        <taxon>Viridiplantae</taxon>
        <taxon>Streptophyta</taxon>
        <taxon>Embryophyta</taxon>
        <taxon>Tracheophyta</taxon>
        <taxon>Spermatophyta</taxon>
        <taxon>Magnoliopsida</taxon>
        <taxon>eudicotyledons</taxon>
        <taxon>Gunneridae</taxon>
        <taxon>Pentapetalae</taxon>
        <taxon>rosids</taxon>
        <taxon>malvids</taxon>
        <taxon>Myrtales</taxon>
        <taxon>Melastomataceae</taxon>
        <taxon>Melastomatoideae</taxon>
        <taxon>Melastomateae</taxon>
        <taxon>Melastoma</taxon>
    </lineage>
</organism>
<evidence type="ECO:0000313" key="2">
    <source>
        <dbReference type="Proteomes" id="UP001057402"/>
    </source>
</evidence>
<protein>
    <submittedName>
        <fullName evidence="1">Uncharacterized protein</fullName>
    </submittedName>
</protein>
<sequence length="144" mass="16694">MDQFVGKPRLPKFAFPKRYDIRLKPDLVACTFAGTVSVSLDVIEPTCFLVLNSADLSVHNSSVSFTSSSSEVDRSFFFCYLFYGWIGFCLWVAAKLRAWTEFGFEFFFFFFEVLGGFDRDDFVARLWPEETGVLWLPHFFVKLI</sequence>
<proteinExistence type="predicted"/>
<reference evidence="2" key="1">
    <citation type="journal article" date="2023" name="Front. Plant Sci.">
        <title>Chromosomal-level genome assembly of Melastoma candidum provides insights into trichome evolution.</title>
        <authorList>
            <person name="Zhong Y."/>
            <person name="Wu W."/>
            <person name="Sun C."/>
            <person name="Zou P."/>
            <person name="Liu Y."/>
            <person name="Dai S."/>
            <person name="Zhou R."/>
        </authorList>
    </citation>
    <scope>NUCLEOTIDE SEQUENCE [LARGE SCALE GENOMIC DNA]</scope>
</reference>
<gene>
    <name evidence="1" type="ORF">MLD38_006993</name>
</gene>
<keyword evidence="2" id="KW-1185">Reference proteome</keyword>
<name>A0ACB9RQX4_9MYRT</name>
<comment type="caution">
    <text evidence="1">The sequence shown here is derived from an EMBL/GenBank/DDBJ whole genome shotgun (WGS) entry which is preliminary data.</text>
</comment>
<dbReference type="EMBL" id="CM042882">
    <property type="protein sequence ID" value="KAI4380852.1"/>
    <property type="molecule type" value="Genomic_DNA"/>
</dbReference>
<accession>A0ACB9RQX4</accession>
<evidence type="ECO:0000313" key="1">
    <source>
        <dbReference type="EMBL" id="KAI4380852.1"/>
    </source>
</evidence>